<accession>A0A401T5I8</accession>
<dbReference type="STRING" id="137246.A0A401T5I8"/>
<evidence type="ECO:0000259" key="3">
    <source>
        <dbReference type="PROSITE" id="PS51083"/>
    </source>
</evidence>
<evidence type="ECO:0000313" key="4">
    <source>
        <dbReference type="EMBL" id="GCC37892.1"/>
    </source>
</evidence>
<dbReference type="InterPro" id="IPR039646">
    <property type="entry name" value="ZNHIT2"/>
</dbReference>
<dbReference type="AlphaFoldDB" id="A0A401T5I8"/>
<feature type="domain" description="HIT-type" evidence="3">
    <location>
        <begin position="13"/>
        <end position="50"/>
    </location>
</feature>
<dbReference type="PANTHER" id="PTHR15555:SF0">
    <property type="entry name" value="ZINC FINGER HIT DOMAIN-CONTAINING PROTEIN 2"/>
    <property type="match status" value="1"/>
</dbReference>
<keyword evidence="5" id="KW-1185">Reference proteome</keyword>
<evidence type="ECO:0000256" key="1">
    <source>
        <dbReference type="PROSITE-ProRule" id="PRU00453"/>
    </source>
</evidence>
<dbReference type="Proteomes" id="UP000287033">
    <property type="component" value="Unassembled WGS sequence"/>
</dbReference>
<dbReference type="GO" id="GO:0008270">
    <property type="term" value="F:zinc ion binding"/>
    <property type="evidence" value="ECO:0007669"/>
    <property type="project" value="UniProtKB-UniRule"/>
</dbReference>
<evidence type="ECO:0000256" key="2">
    <source>
        <dbReference type="SAM" id="MobiDB-lite"/>
    </source>
</evidence>
<reference evidence="4 5" key="1">
    <citation type="journal article" date="2018" name="Nat. Ecol. Evol.">
        <title>Shark genomes provide insights into elasmobranch evolution and the origin of vertebrates.</title>
        <authorList>
            <person name="Hara Y"/>
            <person name="Yamaguchi K"/>
            <person name="Onimaru K"/>
            <person name="Kadota M"/>
            <person name="Koyanagi M"/>
            <person name="Keeley SD"/>
            <person name="Tatsumi K"/>
            <person name="Tanaka K"/>
            <person name="Motone F"/>
            <person name="Kageyama Y"/>
            <person name="Nozu R"/>
            <person name="Adachi N"/>
            <person name="Nishimura O"/>
            <person name="Nakagawa R"/>
            <person name="Tanegashima C"/>
            <person name="Kiyatake I"/>
            <person name="Matsumoto R"/>
            <person name="Murakumo K"/>
            <person name="Nishida K"/>
            <person name="Terakita A"/>
            <person name="Kuratani S"/>
            <person name="Sato K"/>
            <person name="Hyodo S Kuraku.S."/>
        </authorList>
    </citation>
    <scope>NUCLEOTIDE SEQUENCE [LARGE SCALE GENOMIC DNA]</scope>
</reference>
<dbReference type="PROSITE" id="PS51083">
    <property type="entry name" value="ZF_HIT"/>
    <property type="match status" value="1"/>
</dbReference>
<dbReference type="SUPFAM" id="SSF144232">
    <property type="entry name" value="HIT/MYND zinc finger-like"/>
    <property type="match status" value="1"/>
</dbReference>
<keyword evidence="1" id="KW-0863">Zinc-finger</keyword>
<dbReference type="OrthoDB" id="10005492at2759"/>
<proteinExistence type="predicted"/>
<protein>
    <recommendedName>
        <fullName evidence="3">HIT-type domain-containing protein</fullName>
    </recommendedName>
</protein>
<dbReference type="Gene3D" id="3.30.60.190">
    <property type="match status" value="1"/>
</dbReference>
<name>A0A401T5I8_CHIPU</name>
<gene>
    <name evidence="4" type="ORF">chiPu_0016400</name>
</gene>
<dbReference type="EMBL" id="BEZZ01001076">
    <property type="protein sequence ID" value="GCC37892.1"/>
    <property type="molecule type" value="Genomic_DNA"/>
</dbReference>
<feature type="region of interest" description="Disordered" evidence="2">
    <location>
        <begin position="92"/>
        <end position="111"/>
    </location>
</feature>
<keyword evidence="1" id="KW-0862">Zinc</keyword>
<sequence length="419" mass="46616">MSLAGPERQAEACGLCSGSGAAAAARYTCPRCNVPFCSLPCYRGSRHRACAESFYREAVLGELRDESRRAGGAEARAGLRESLRRLRHSEAWEPGELEPGHPHPGGTAGRLWDSLSEEERRDFERLLESGQAAAWIKEWRPWWERRPPGPVLELQPSGLEEDRRCEKVNKAQPVVDIARTGSENDSELGRFTEEQVTGRFWENDDSIPGICSNIVPLLSLCSKPSPLIQYSVVNVLYAYAFSMKLVNGDISGEMRDEFIEAALTVSEALKGNRVFMSTAEAVQAGVGAVRSTPYFSNPFEPVNTIKDTSVLLTGGSKASNGHYTLAAISHLHRTLGRAKRSQQKKDPGYYRAWKKCAFLLSWVNEHQDRLVFLSMEVQSEYKNTFDSLVQVEEAKSNLEKAWGGTRPPEKKVLIEVLPP</sequence>
<comment type="caution">
    <text evidence="4">The sequence shown here is derived from an EMBL/GenBank/DDBJ whole genome shotgun (WGS) entry which is preliminary data.</text>
</comment>
<dbReference type="CDD" id="cd23024">
    <property type="entry name" value="zf-HIT_ZNHIT2-3"/>
    <property type="match status" value="1"/>
</dbReference>
<keyword evidence="1" id="KW-0479">Metal-binding</keyword>
<dbReference type="InterPro" id="IPR007529">
    <property type="entry name" value="Znf_HIT"/>
</dbReference>
<dbReference type="Pfam" id="PF04438">
    <property type="entry name" value="zf-HIT"/>
    <property type="match status" value="1"/>
</dbReference>
<organism evidence="4 5">
    <name type="scientific">Chiloscyllium punctatum</name>
    <name type="common">Brownbanded bambooshark</name>
    <name type="synonym">Hemiscyllium punctatum</name>
    <dbReference type="NCBI Taxonomy" id="137246"/>
    <lineage>
        <taxon>Eukaryota</taxon>
        <taxon>Metazoa</taxon>
        <taxon>Chordata</taxon>
        <taxon>Craniata</taxon>
        <taxon>Vertebrata</taxon>
        <taxon>Chondrichthyes</taxon>
        <taxon>Elasmobranchii</taxon>
        <taxon>Galeomorphii</taxon>
        <taxon>Galeoidea</taxon>
        <taxon>Orectolobiformes</taxon>
        <taxon>Hemiscylliidae</taxon>
        <taxon>Chiloscyllium</taxon>
    </lineage>
</organism>
<evidence type="ECO:0000313" key="5">
    <source>
        <dbReference type="Proteomes" id="UP000287033"/>
    </source>
</evidence>
<dbReference type="OMA" id="LMPDYKP"/>
<dbReference type="PANTHER" id="PTHR15555">
    <property type="entry name" value="ZINC FINGER HIT DOMAIN CONTAINING PROTEIN 2 PROTEIN FON -RELATED"/>
    <property type="match status" value="1"/>
</dbReference>